<keyword evidence="1" id="KW-0175">Coiled coil</keyword>
<dbReference type="EMBL" id="CAJNOK010058544">
    <property type="protein sequence ID" value="CAF1629728.1"/>
    <property type="molecule type" value="Genomic_DNA"/>
</dbReference>
<proteinExistence type="predicted"/>
<dbReference type="Proteomes" id="UP000682733">
    <property type="component" value="Unassembled WGS sequence"/>
</dbReference>
<comment type="caution">
    <text evidence="3">The sequence shown here is derived from an EMBL/GenBank/DDBJ whole genome shotgun (WGS) entry which is preliminary data.</text>
</comment>
<feature type="non-terminal residue" evidence="3">
    <location>
        <position position="1"/>
    </location>
</feature>
<feature type="coiled-coil region" evidence="1">
    <location>
        <begin position="20"/>
        <end position="50"/>
    </location>
</feature>
<dbReference type="Gene3D" id="1.20.58.60">
    <property type="match status" value="1"/>
</dbReference>
<organism evidence="3 4">
    <name type="scientific">Didymodactylos carnosus</name>
    <dbReference type="NCBI Taxonomy" id="1234261"/>
    <lineage>
        <taxon>Eukaryota</taxon>
        <taxon>Metazoa</taxon>
        <taxon>Spiralia</taxon>
        <taxon>Gnathifera</taxon>
        <taxon>Rotifera</taxon>
        <taxon>Eurotatoria</taxon>
        <taxon>Bdelloidea</taxon>
        <taxon>Philodinida</taxon>
        <taxon>Philodinidae</taxon>
        <taxon>Didymodactylos</taxon>
    </lineage>
</organism>
<reference evidence="3" key="1">
    <citation type="submission" date="2021-02" db="EMBL/GenBank/DDBJ databases">
        <authorList>
            <person name="Nowell W R."/>
        </authorList>
    </citation>
    <scope>NUCLEOTIDE SEQUENCE</scope>
</reference>
<evidence type="ECO:0000313" key="4">
    <source>
        <dbReference type="Proteomes" id="UP000682733"/>
    </source>
</evidence>
<dbReference type="SUPFAM" id="SSF46966">
    <property type="entry name" value="Spectrin repeat"/>
    <property type="match status" value="1"/>
</dbReference>
<feature type="non-terminal residue" evidence="3">
    <location>
        <position position="292"/>
    </location>
</feature>
<accession>A0A8S2WQ61</accession>
<evidence type="ECO:0000313" key="2">
    <source>
        <dbReference type="EMBL" id="CAF1629728.1"/>
    </source>
</evidence>
<dbReference type="AlphaFoldDB" id="A0A8S2WQ61"/>
<evidence type="ECO:0000313" key="3">
    <source>
        <dbReference type="EMBL" id="CAF4455150.1"/>
    </source>
</evidence>
<feature type="coiled-coil region" evidence="1">
    <location>
        <begin position="205"/>
        <end position="232"/>
    </location>
</feature>
<evidence type="ECO:0000256" key="1">
    <source>
        <dbReference type="SAM" id="Coils"/>
    </source>
</evidence>
<name>A0A8S2WQ61_9BILA</name>
<protein>
    <submittedName>
        <fullName evidence="3">Uncharacterized protein</fullName>
    </submittedName>
</protein>
<dbReference type="Proteomes" id="UP000677228">
    <property type="component" value="Unassembled WGS sequence"/>
</dbReference>
<sequence length="292" mass="35314">CIVDILDIRQCILSGSSYNQHELREQIEQIKQIYDKIEKQYERVEDLNLKGEILLERCSVNENMNKNNVIEQIMENVNKKYDNLTVKAKYSLDNLTQIKDHIQQFETQLLLCHNFIEKIDDNVRMIVVDKQLQQQNITQQQQQLQTIEKDLDLSRLSWQNAKESLDTLFDYLKSLSLFITENDVEIQQQEIRNLESYILPLRQRLNSEERLLKQIELKFNDIKRKLLEKQERRNDIEIKLNQFEIWLNERIIYYNQTYGKQLISADYNKLKIQKDDYERFLTQLIDKETLTY</sequence>
<dbReference type="EMBL" id="CAJOBA010084091">
    <property type="protein sequence ID" value="CAF4455150.1"/>
    <property type="molecule type" value="Genomic_DNA"/>
</dbReference>
<gene>
    <name evidence="2" type="ORF">OVA965_LOCUS43653</name>
    <name evidence="3" type="ORF">TMI583_LOCUS46002</name>
</gene>